<dbReference type="OMA" id="IENSQGH"/>
<dbReference type="SUPFAM" id="SSF57716">
    <property type="entry name" value="Glucocorticoid receptor-like (DNA-binding domain)"/>
    <property type="match status" value="2"/>
</dbReference>
<keyword evidence="1 3" id="KW-0479">Metal-binding</keyword>
<keyword evidence="7" id="KW-1185">Reference proteome</keyword>
<dbReference type="PANTHER" id="PTHR24209:SF25">
    <property type="entry name" value="PROTEIN DA1-RELATED 1"/>
    <property type="match status" value="1"/>
</dbReference>
<dbReference type="Pfam" id="PF00412">
    <property type="entry name" value="LIM"/>
    <property type="match status" value="1"/>
</dbReference>
<feature type="domain" description="LIM zinc-binding" evidence="5">
    <location>
        <begin position="119"/>
        <end position="179"/>
    </location>
</feature>
<evidence type="ECO:0000256" key="2">
    <source>
        <dbReference type="ARBA" id="ARBA00022833"/>
    </source>
</evidence>
<evidence type="ECO:0000256" key="3">
    <source>
        <dbReference type="PROSITE-ProRule" id="PRU00125"/>
    </source>
</evidence>
<keyword evidence="3" id="KW-0440">LIM domain</keyword>
<dbReference type="InterPro" id="IPR001781">
    <property type="entry name" value="Znf_LIM"/>
</dbReference>
<keyword evidence="2 3" id="KW-0862">Zinc</keyword>
<dbReference type="Gene3D" id="2.10.110.10">
    <property type="entry name" value="Cysteine Rich Protein"/>
    <property type="match status" value="1"/>
</dbReference>
<dbReference type="GO" id="GO:0043130">
    <property type="term" value="F:ubiquitin binding"/>
    <property type="evidence" value="ECO:0000318"/>
    <property type="project" value="GO_Central"/>
</dbReference>
<comment type="caution">
    <text evidence="6">The sequence shown here is derived from an EMBL/GenBank/DDBJ whole genome shotgun (WGS) entry which is preliminary data.</text>
</comment>
<dbReference type="SMART" id="SM00132">
    <property type="entry name" value="LIM"/>
    <property type="match status" value="1"/>
</dbReference>
<dbReference type="PROSITE" id="PS50023">
    <property type="entry name" value="LIM_DOMAIN_2"/>
    <property type="match status" value="1"/>
</dbReference>
<dbReference type="InterPro" id="IPR045218">
    <property type="entry name" value="DA1-like"/>
</dbReference>
<evidence type="ECO:0000313" key="7">
    <source>
        <dbReference type="Proteomes" id="UP000036987"/>
    </source>
</evidence>
<evidence type="ECO:0000256" key="4">
    <source>
        <dbReference type="SAM" id="MobiDB-lite"/>
    </source>
</evidence>
<accession>A0A0K9NR56</accession>
<evidence type="ECO:0000313" key="6">
    <source>
        <dbReference type="EMBL" id="KMZ59241.1"/>
    </source>
</evidence>
<dbReference type="PROSITE" id="PS00478">
    <property type="entry name" value="LIM_DOMAIN_1"/>
    <property type="match status" value="1"/>
</dbReference>
<name>A0A0K9NR56_ZOSMR</name>
<reference evidence="7" key="1">
    <citation type="journal article" date="2016" name="Nature">
        <title>The genome of the seagrass Zostera marina reveals angiosperm adaptation to the sea.</title>
        <authorList>
            <person name="Olsen J.L."/>
            <person name="Rouze P."/>
            <person name="Verhelst B."/>
            <person name="Lin Y.-C."/>
            <person name="Bayer T."/>
            <person name="Collen J."/>
            <person name="Dattolo E."/>
            <person name="De Paoli E."/>
            <person name="Dittami S."/>
            <person name="Maumus F."/>
            <person name="Michel G."/>
            <person name="Kersting A."/>
            <person name="Lauritano C."/>
            <person name="Lohaus R."/>
            <person name="Toepel M."/>
            <person name="Tonon T."/>
            <person name="Vanneste K."/>
            <person name="Amirebrahimi M."/>
            <person name="Brakel J."/>
            <person name="Bostroem C."/>
            <person name="Chovatia M."/>
            <person name="Grimwood J."/>
            <person name="Jenkins J.W."/>
            <person name="Jueterbock A."/>
            <person name="Mraz A."/>
            <person name="Stam W.T."/>
            <person name="Tice H."/>
            <person name="Bornberg-Bauer E."/>
            <person name="Green P.J."/>
            <person name="Pearson G.A."/>
            <person name="Procaccini G."/>
            <person name="Duarte C.M."/>
            <person name="Schmutz J."/>
            <person name="Reusch T.B.H."/>
            <person name="Van de Peer Y."/>
        </authorList>
    </citation>
    <scope>NUCLEOTIDE SEQUENCE [LARGE SCALE GENOMIC DNA]</scope>
    <source>
        <strain evidence="7">cv. Finnish</strain>
    </source>
</reference>
<evidence type="ECO:0000259" key="5">
    <source>
        <dbReference type="PROSITE" id="PS50023"/>
    </source>
</evidence>
<dbReference type="InterPro" id="IPR022087">
    <property type="entry name" value="DA1-like_dom"/>
</dbReference>
<feature type="region of interest" description="Disordered" evidence="4">
    <location>
        <begin position="17"/>
        <end position="40"/>
    </location>
</feature>
<dbReference type="Proteomes" id="UP000036987">
    <property type="component" value="Unassembled WGS sequence"/>
</dbReference>
<dbReference type="PANTHER" id="PTHR24209">
    <property type="entry name" value="PROTEIN DA1-RELATED 2"/>
    <property type="match status" value="1"/>
</dbReference>
<gene>
    <name evidence="6" type="ORF">ZOSMA_6G01750</name>
</gene>
<sequence length="472" mass="53826">MDWFKKIFKSYPESKIREDDGGGYYSHPDHHRLNDDNQNEIEDAERESIDLAIALSLQEEEEKQDAIYTKLRLDEDEKIARALQDSFNTSSFPSNSSNGIVSNVSFPENLSFLPPSGLRSCSGCNREITHGRFLSCIGGIWHPECFLCYACKKPISTTEFSASGKHPYHKSCFKNQYHPKCDVCAQFIPYNPDRLIEYRAHSFWLHKYCPSHEYDGTARCCSCERLEARGTGYVPLEDGRKLCLECLDSAIMDRSECQLLFHDIKEFYRGIGMEISQEFPLLLVERQALNEAINGERNGHLHLPETRGICLSEEQTVRSILRWPKMKNSNRSRDIITEPFNTVRHCEVTAILILYGLPRLLTGAILAHETMHAWLRINGFRNLSQDIEEGICQVVGHMWLENKVMFGFGSTSSSSSAISGMDRKLGEFFKHQIEVDPSPVYGDGFRAGKRAVVKYGLRQTLEHMGLNGTFPV</sequence>
<organism evidence="6 7">
    <name type="scientific">Zostera marina</name>
    <name type="common">Eelgrass</name>
    <dbReference type="NCBI Taxonomy" id="29655"/>
    <lineage>
        <taxon>Eukaryota</taxon>
        <taxon>Viridiplantae</taxon>
        <taxon>Streptophyta</taxon>
        <taxon>Embryophyta</taxon>
        <taxon>Tracheophyta</taxon>
        <taxon>Spermatophyta</taxon>
        <taxon>Magnoliopsida</taxon>
        <taxon>Liliopsida</taxon>
        <taxon>Zosteraceae</taxon>
        <taxon>Zostera</taxon>
    </lineage>
</organism>
<dbReference type="OrthoDB" id="25414at2759"/>
<proteinExistence type="predicted"/>
<dbReference type="Pfam" id="PF12315">
    <property type="entry name" value="DA1-like"/>
    <property type="match status" value="1"/>
</dbReference>
<dbReference type="GO" id="GO:0046872">
    <property type="term" value="F:metal ion binding"/>
    <property type="evidence" value="ECO:0007669"/>
    <property type="project" value="UniProtKB-KW"/>
</dbReference>
<dbReference type="CDD" id="cd09396">
    <property type="entry name" value="LIM_DA1"/>
    <property type="match status" value="1"/>
</dbReference>
<dbReference type="STRING" id="29655.A0A0K9NR56"/>
<dbReference type="AlphaFoldDB" id="A0A0K9NR56"/>
<evidence type="ECO:0000256" key="1">
    <source>
        <dbReference type="ARBA" id="ARBA00022723"/>
    </source>
</evidence>
<dbReference type="EMBL" id="LFYR01001803">
    <property type="protein sequence ID" value="KMZ59241.1"/>
    <property type="molecule type" value="Genomic_DNA"/>
</dbReference>
<protein>
    <submittedName>
        <fullName evidence="6">LIM domain-binding protein 3</fullName>
    </submittedName>
</protein>